<name>A0A1N7RS23_9BURK</name>
<dbReference type="AlphaFoldDB" id="A0A1N7RS23"/>
<gene>
    <name evidence="1" type="ORF">BN2476_140077</name>
</gene>
<sequence>MARGGELNDDTAVLGSVCVLQQHVESRDAQMERLVDEAMAPLSDHGEVWSDTALPLREESGSVRLP</sequence>
<comment type="caution">
    <text evidence="1">The sequence shown here is derived from an EMBL/GenBank/DDBJ whole genome shotgun (WGS) entry which is preliminary data.</text>
</comment>
<dbReference type="Proteomes" id="UP000195569">
    <property type="component" value="Unassembled WGS sequence"/>
</dbReference>
<keyword evidence="2" id="KW-1185">Reference proteome</keyword>
<proteinExistence type="predicted"/>
<evidence type="ECO:0000313" key="2">
    <source>
        <dbReference type="Proteomes" id="UP000195569"/>
    </source>
</evidence>
<protein>
    <submittedName>
        <fullName evidence="1">Regulatory protein TetR</fullName>
    </submittedName>
</protein>
<dbReference type="EMBL" id="CYGY02000014">
    <property type="protein sequence ID" value="SIT37904.1"/>
    <property type="molecule type" value="Genomic_DNA"/>
</dbReference>
<organism evidence="1 2">
    <name type="scientific">Paraburkholderia piptadeniae</name>
    <dbReference type="NCBI Taxonomy" id="1701573"/>
    <lineage>
        <taxon>Bacteria</taxon>
        <taxon>Pseudomonadati</taxon>
        <taxon>Pseudomonadota</taxon>
        <taxon>Betaproteobacteria</taxon>
        <taxon>Burkholderiales</taxon>
        <taxon>Burkholderiaceae</taxon>
        <taxon>Paraburkholderia</taxon>
    </lineage>
</organism>
<reference evidence="1" key="1">
    <citation type="submission" date="2016-12" db="EMBL/GenBank/DDBJ databases">
        <authorList>
            <person name="Moulin L."/>
        </authorList>
    </citation>
    <scope>NUCLEOTIDE SEQUENCE [LARGE SCALE GENOMIC DNA]</scope>
    <source>
        <strain evidence="1">STM 7183</strain>
    </source>
</reference>
<evidence type="ECO:0000313" key="1">
    <source>
        <dbReference type="EMBL" id="SIT37904.1"/>
    </source>
</evidence>
<accession>A0A1N7RS23</accession>